<protein>
    <submittedName>
        <fullName evidence="1">Uncharacterized protein</fullName>
    </submittedName>
</protein>
<dbReference type="RefSeq" id="WP_136013696.1">
    <property type="nucleotide sequence ID" value="NZ_SRZA01000006.1"/>
</dbReference>
<gene>
    <name evidence="1" type="ORF">E5356_04175</name>
</gene>
<comment type="caution">
    <text evidence="1">The sequence shown here is derived from an EMBL/GenBank/DDBJ whole genome shotgun (WGS) entry which is preliminary data.</text>
</comment>
<organism evidence="1 2">
    <name type="scientific">Bacteroides acidifaciens</name>
    <dbReference type="NCBI Taxonomy" id="85831"/>
    <lineage>
        <taxon>Bacteria</taxon>
        <taxon>Pseudomonadati</taxon>
        <taxon>Bacteroidota</taxon>
        <taxon>Bacteroidia</taxon>
        <taxon>Bacteroidales</taxon>
        <taxon>Bacteroidaceae</taxon>
        <taxon>Bacteroides</taxon>
    </lineage>
</organism>
<dbReference type="Proteomes" id="UP000305751">
    <property type="component" value="Unassembled WGS sequence"/>
</dbReference>
<evidence type="ECO:0000313" key="1">
    <source>
        <dbReference type="EMBL" id="TGY07500.1"/>
    </source>
</evidence>
<name>A0A4V3RC55_9BACE</name>
<dbReference type="EMBL" id="SRZA01000006">
    <property type="protein sequence ID" value="TGY07500.1"/>
    <property type="molecule type" value="Genomic_DNA"/>
</dbReference>
<evidence type="ECO:0000313" key="2">
    <source>
        <dbReference type="Proteomes" id="UP000305751"/>
    </source>
</evidence>
<accession>A0A4V3RC55</accession>
<proteinExistence type="predicted"/>
<dbReference type="AlphaFoldDB" id="A0A4V3RC55"/>
<sequence length="129" mass="14857">MDTASKRYIDVTNEAKTKLAKLFKCTETFVYMALTYRKDSPLAKKIRYVAKRDYDGKAMRHCPECETLHNLTEDGRQLMVQNFDNGVKLEVDKGTGNVVAYNRMGEHIGNWENVSIQKLTEIQLYAESL</sequence>
<keyword evidence="2" id="KW-1185">Reference proteome</keyword>
<reference evidence="1 2" key="1">
    <citation type="submission" date="2019-04" db="EMBL/GenBank/DDBJ databases">
        <title>Microbes associate with the intestines of laboratory mice.</title>
        <authorList>
            <person name="Navarre W."/>
            <person name="Wong E."/>
            <person name="Huang K."/>
            <person name="Tropini C."/>
            <person name="Ng K."/>
            <person name="Yu B."/>
        </authorList>
    </citation>
    <scope>NUCLEOTIDE SEQUENCE [LARGE SCALE GENOMIC DNA]</scope>
    <source>
        <strain evidence="1 2">NM70_E10</strain>
    </source>
</reference>